<dbReference type="InterPro" id="IPR000305">
    <property type="entry name" value="GIY-YIG_endonuc"/>
</dbReference>
<organism evidence="2 3">
    <name type="scientific">Roseateles puraquae</name>
    <dbReference type="NCBI Taxonomy" id="431059"/>
    <lineage>
        <taxon>Bacteria</taxon>
        <taxon>Pseudomonadati</taxon>
        <taxon>Pseudomonadota</taxon>
        <taxon>Betaproteobacteria</taxon>
        <taxon>Burkholderiales</taxon>
        <taxon>Sphaerotilaceae</taxon>
        <taxon>Roseateles</taxon>
    </lineage>
</organism>
<sequence>MSCQRAGLPGMRKWFYVLELTGDHFYVGISDNFVRRHRQHVNGKGAVWTRLHEPIRVLFQHQHEVADYRAAELLENEITVRMMIEHGWQKVRGGFFCALDDKEVEAQLRSHGHWDRVLQSTLSPAQPPSDWATAMQTLLTLAESYHAANASDAARAPLVAHLMGLREHRHWRPDLEPALEEKFWGAKGVLRVLLSIRCNRVIGFKLQDVFAVLTSGMQMGRGAVQPWTHLFLIAWDAYRPDATDAQHRRVEDFAAGSSQRVPDRRYDPFVSLLFPEMRWRLREAAAQAADDGAHAQR</sequence>
<evidence type="ECO:0000313" key="3">
    <source>
        <dbReference type="Proteomes" id="UP000197446"/>
    </source>
</evidence>
<comment type="caution">
    <text evidence="2">The sequence shown here is derived from an EMBL/GenBank/DDBJ whole genome shotgun (WGS) entry which is preliminary data.</text>
</comment>
<dbReference type="InterPro" id="IPR035901">
    <property type="entry name" value="GIY-YIG_endonuc_sf"/>
</dbReference>
<dbReference type="SUPFAM" id="SSF82771">
    <property type="entry name" value="GIY-YIG endonuclease"/>
    <property type="match status" value="1"/>
</dbReference>
<evidence type="ECO:0000259" key="1">
    <source>
        <dbReference type="PROSITE" id="PS50164"/>
    </source>
</evidence>
<proteinExistence type="predicted"/>
<keyword evidence="3" id="KW-1185">Reference proteome</keyword>
<dbReference type="Proteomes" id="UP000197446">
    <property type="component" value="Unassembled WGS sequence"/>
</dbReference>
<feature type="domain" description="GIY-YIG" evidence="1">
    <location>
        <begin position="11"/>
        <end position="92"/>
    </location>
</feature>
<name>A0A254N9B6_9BURK</name>
<dbReference type="AlphaFoldDB" id="A0A254N9B6"/>
<accession>A0A254N9B6</accession>
<evidence type="ECO:0000313" key="2">
    <source>
        <dbReference type="EMBL" id="OWR04621.1"/>
    </source>
</evidence>
<reference evidence="2 3" key="1">
    <citation type="journal article" date="2007" name="Int. J. Syst. Evol. Microbiol.">
        <title>Description of Pelomonas aquatica sp. nov. and Pelomonas puraquae sp. nov., isolated from industrial and haemodialysis water.</title>
        <authorList>
            <person name="Gomila M."/>
            <person name="Bowien B."/>
            <person name="Falsen E."/>
            <person name="Moore E.R."/>
            <person name="Lalucat J."/>
        </authorList>
    </citation>
    <scope>NUCLEOTIDE SEQUENCE [LARGE SCALE GENOMIC DNA]</scope>
    <source>
        <strain evidence="2 3">CCUG 52769</strain>
    </source>
</reference>
<dbReference type="PROSITE" id="PS50164">
    <property type="entry name" value="GIY_YIG"/>
    <property type="match status" value="1"/>
</dbReference>
<dbReference type="Pfam" id="PF01541">
    <property type="entry name" value="GIY-YIG"/>
    <property type="match status" value="1"/>
</dbReference>
<dbReference type="Gene3D" id="3.40.1440.10">
    <property type="entry name" value="GIY-YIG endonuclease"/>
    <property type="match status" value="1"/>
</dbReference>
<dbReference type="EMBL" id="NISI01000002">
    <property type="protein sequence ID" value="OWR04621.1"/>
    <property type="molecule type" value="Genomic_DNA"/>
</dbReference>
<protein>
    <recommendedName>
        <fullName evidence="1">GIY-YIG domain-containing protein</fullName>
    </recommendedName>
</protein>
<gene>
    <name evidence="2" type="ORF">CDO81_08545</name>
</gene>